<dbReference type="OrthoDB" id="527344at2759"/>
<organism evidence="3 4">
    <name type="scientific">Tremella mesenterica</name>
    <name type="common">Jelly fungus</name>
    <dbReference type="NCBI Taxonomy" id="5217"/>
    <lineage>
        <taxon>Eukaryota</taxon>
        <taxon>Fungi</taxon>
        <taxon>Dikarya</taxon>
        <taxon>Basidiomycota</taxon>
        <taxon>Agaricomycotina</taxon>
        <taxon>Tremellomycetes</taxon>
        <taxon>Tremellales</taxon>
        <taxon>Tremellaceae</taxon>
        <taxon>Tremella</taxon>
    </lineage>
</organism>
<name>A0A4Q1BT44_TREME</name>
<protein>
    <recommendedName>
        <fullName evidence="2">Metallo-beta-lactamase domain-containing protein</fullName>
    </recommendedName>
</protein>
<gene>
    <name evidence="3" type="ORF">M231_01551</name>
</gene>
<dbReference type="VEuPathDB" id="FungiDB:TREMEDRAFT_74522"/>
<dbReference type="GO" id="GO:0005634">
    <property type="term" value="C:nucleus"/>
    <property type="evidence" value="ECO:0007669"/>
    <property type="project" value="TreeGrafter"/>
</dbReference>
<dbReference type="SUPFAM" id="SSF56281">
    <property type="entry name" value="Metallo-hydrolase/oxidoreductase"/>
    <property type="match status" value="1"/>
</dbReference>
<feature type="compositionally biased region" description="Basic and acidic residues" evidence="1">
    <location>
        <begin position="359"/>
        <end position="379"/>
    </location>
</feature>
<dbReference type="GO" id="GO:0042781">
    <property type="term" value="F:3'-tRNA processing endoribonuclease activity"/>
    <property type="evidence" value="ECO:0007669"/>
    <property type="project" value="TreeGrafter"/>
</dbReference>
<dbReference type="Gene3D" id="3.60.15.10">
    <property type="entry name" value="Ribonuclease Z/Hydroxyacylglutathione hydrolase-like"/>
    <property type="match status" value="1"/>
</dbReference>
<dbReference type="InterPro" id="IPR001279">
    <property type="entry name" value="Metallo-B-lactamas"/>
</dbReference>
<reference evidence="3 4" key="1">
    <citation type="submission" date="2016-06" db="EMBL/GenBank/DDBJ databases">
        <title>Evolution of pathogenesis and genome organization in the Tremellales.</title>
        <authorList>
            <person name="Cuomo C."/>
            <person name="Litvintseva A."/>
            <person name="Heitman J."/>
            <person name="Chen Y."/>
            <person name="Sun S."/>
            <person name="Springer D."/>
            <person name="Dromer F."/>
            <person name="Young S."/>
            <person name="Zeng Q."/>
            <person name="Chapman S."/>
            <person name="Gujja S."/>
            <person name="Saif S."/>
            <person name="Birren B."/>
        </authorList>
    </citation>
    <scope>NUCLEOTIDE SEQUENCE [LARGE SCALE GENOMIC DNA]</scope>
    <source>
        <strain evidence="3 4">ATCC 28783</strain>
    </source>
</reference>
<accession>A0A4Q1BT44</accession>
<proteinExistence type="predicted"/>
<comment type="caution">
    <text evidence="3">The sequence shown here is derived from an EMBL/GenBank/DDBJ whole genome shotgun (WGS) entry which is preliminary data.</text>
</comment>
<dbReference type="STRING" id="5217.A0A4Q1BT44"/>
<feature type="domain" description="Metallo-beta-lactamase" evidence="2">
    <location>
        <begin position="32"/>
        <end position="153"/>
    </location>
</feature>
<evidence type="ECO:0000259" key="2">
    <source>
        <dbReference type="Pfam" id="PF00753"/>
    </source>
</evidence>
<dbReference type="EMBL" id="SDIL01000011">
    <property type="protein sequence ID" value="RXK41148.1"/>
    <property type="molecule type" value="Genomic_DNA"/>
</dbReference>
<keyword evidence="4" id="KW-1185">Reference proteome</keyword>
<sequence length="577" mass="63289">MSKEPKQPSNVSVHFLGTCAGAGPVVSRNCSSLAVDFGNEVWVFDAADGTLGRLHQSSLKMSNVTRIFITHMHADHVLGLVPILTTIMSGVGVTDDDLEELRQKGTSKKPTVNIYGPAGLRKLVRTTINLTSLILRGAYAVHELFTDTPSVGCSEEELHVNEAVGMDLSADENGVCENILLEGNGKQGKGWAVSAGPIDHRVPSLGYVLQEPVPRLPLDTSVLVPLLQAHADALAALDPPVRHPLSLLSHLTSLPTPKPYTLPSGEVLYPPEPSGIPARKLVIFGDCTGGTENARFLEICSDPSLLIHECTNAAIPELVQRGEKGRKVRTRALEHSLVKQQEIRQGERLGADYPPNTHSENEVCQTEKKEREERETKHREVTRMKAFKNGHSTPLEVGTFAKTIRARRVAVNHFSAMFPAPRYPSSDPYPSILSPMSPLPYPAPWPLRYSIDPPMSPVPLTAAELHLRLILQSVTDQIDEVWDGPAFPLSLSTYPSIDPYTQVLSPNSQRSSSGRKSIATRDFMILPVPSHELSESEMSTIALVEGEGREVMTEWRERGGVWMGQGTERRWVGVEKE</sequence>
<dbReference type="Proteomes" id="UP000289152">
    <property type="component" value="Unassembled WGS sequence"/>
</dbReference>
<dbReference type="PANTHER" id="PTHR46018">
    <property type="entry name" value="ZINC PHOSPHODIESTERASE ELAC PROTEIN 1"/>
    <property type="match status" value="1"/>
</dbReference>
<dbReference type="InterPro" id="IPR036866">
    <property type="entry name" value="RibonucZ/Hydroxyglut_hydro"/>
</dbReference>
<dbReference type="Pfam" id="PF00753">
    <property type="entry name" value="Lactamase_B"/>
    <property type="match status" value="1"/>
</dbReference>
<dbReference type="PANTHER" id="PTHR46018:SF2">
    <property type="entry name" value="ZINC PHOSPHODIESTERASE ELAC PROTEIN 1"/>
    <property type="match status" value="1"/>
</dbReference>
<feature type="region of interest" description="Disordered" evidence="1">
    <location>
        <begin position="349"/>
        <end position="379"/>
    </location>
</feature>
<evidence type="ECO:0000313" key="3">
    <source>
        <dbReference type="EMBL" id="RXK41148.1"/>
    </source>
</evidence>
<evidence type="ECO:0000313" key="4">
    <source>
        <dbReference type="Proteomes" id="UP000289152"/>
    </source>
</evidence>
<dbReference type="AlphaFoldDB" id="A0A4Q1BT44"/>
<dbReference type="InParanoid" id="A0A4Q1BT44"/>
<evidence type="ECO:0000256" key="1">
    <source>
        <dbReference type="SAM" id="MobiDB-lite"/>
    </source>
</evidence>